<name>A0ACC4E2E1_PURLI</name>
<organism evidence="1 2">
    <name type="scientific">Purpureocillium lilacinum</name>
    <name type="common">Paecilomyces lilacinus</name>
    <dbReference type="NCBI Taxonomy" id="33203"/>
    <lineage>
        <taxon>Eukaryota</taxon>
        <taxon>Fungi</taxon>
        <taxon>Dikarya</taxon>
        <taxon>Ascomycota</taxon>
        <taxon>Pezizomycotina</taxon>
        <taxon>Sordariomycetes</taxon>
        <taxon>Hypocreomycetidae</taxon>
        <taxon>Hypocreales</taxon>
        <taxon>Ophiocordycipitaceae</taxon>
        <taxon>Purpureocillium</taxon>
    </lineage>
</organism>
<dbReference type="EMBL" id="JBGNUJ010000003">
    <property type="protein sequence ID" value="KAL3962794.1"/>
    <property type="molecule type" value="Genomic_DNA"/>
</dbReference>
<evidence type="ECO:0000313" key="2">
    <source>
        <dbReference type="Proteomes" id="UP001638806"/>
    </source>
</evidence>
<accession>A0ACC4E2E1</accession>
<evidence type="ECO:0000313" key="1">
    <source>
        <dbReference type="EMBL" id="KAL3962794.1"/>
    </source>
</evidence>
<sequence length="240" mass="25558">MLVGKQTGKWPDDCDCHEKDSSSRILGVQMPLIRGPAASIKRWMRASDEVRDGWGRPVMVRCVRGRRDDRPRPWAGQARAEGQPLTSRGERTTGTVRDGVVAHAHERNGRSDDGVSSPRFMVGRSPRRSQRGSSETAVAALLVAGRAGAGSLQWGGSRAGQQRQPLWMRAASRLCTEAVAAGYGRRPAARPAAVGASGGRPGEAPRLTDGTLERHRVLRGGVGQGAPASGWGWDGTSGVP</sequence>
<keyword evidence="2" id="KW-1185">Reference proteome</keyword>
<gene>
    <name evidence="1" type="ORF">ACCO45_004317</name>
</gene>
<dbReference type="Proteomes" id="UP001638806">
    <property type="component" value="Unassembled WGS sequence"/>
</dbReference>
<protein>
    <submittedName>
        <fullName evidence="1">Uncharacterized protein</fullName>
    </submittedName>
</protein>
<proteinExistence type="predicted"/>
<comment type="caution">
    <text evidence="1">The sequence shown here is derived from an EMBL/GenBank/DDBJ whole genome shotgun (WGS) entry which is preliminary data.</text>
</comment>
<reference evidence="1" key="1">
    <citation type="submission" date="2024-12" db="EMBL/GenBank/DDBJ databases">
        <title>Comparative genomics and development of molecular markers within Purpureocillium lilacinum and among Purpureocillium species.</title>
        <authorList>
            <person name="Yeh Z.-Y."/>
            <person name="Ni N.-T."/>
            <person name="Lo P.-H."/>
            <person name="Mushyakhwo K."/>
            <person name="Lin C.-F."/>
            <person name="Nai Y.-S."/>
        </authorList>
    </citation>
    <scope>NUCLEOTIDE SEQUENCE</scope>
    <source>
        <strain evidence="1">NCHU-NPUST-175</strain>
    </source>
</reference>